<evidence type="ECO:0000313" key="3">
    <source>
        <dbReference type="Proteomes" id="UP000325218"/>
    </source>
</evidence>
<comment type="caution">
    <text evidence="2">The sequence shown here is derived from an EMBL/GenBank/DDBJ whole genome shotgun (WGS) entry which is preliminary data.</text>
</comment>
<feature type="transmembrane region" description="Helical" evidence="1">
    <location>
        <begin position="498"/>
        <end position="521"/>
    </location>
</feature>
<organism evidence="2 3">
    <name type="scientific">Paenibacillus faecis</name>
    <dbReference type="NCBI Taxonomy" id="862114"/>
    <lineage>
        <taxon>Bacteria</taxon>
        <taxon>Bacillati</taxon>
        <taxon>Bacillota</taxon>
        <taxon>Bacilli</taxon>
        <taxon>Bacillales</taxon>
        <taxon>Paenibacillaceae</taxon>
        <taxon>Paenibacillus</taxon>
    </lineage>
</organism>
<keyword evidence="1" id="KW-0472">Membrane</keyword>
<dbReference type="Gene3D" id="2.30.110.50">
    <property type="match status" value="1"/>
</dbReference>
<keyword evidence="3" id="KW-1185">Reference proteome</keyword>
<dbReference type="OrthoDB" id="1878078at2"/>
<keyword evidence="1" id="KW-1133">Transmembrane helix</keyword>
<dbReference type="RefSeq" id="WP_148450863.1">
    <property type="nucleotide sequence ID" value="NZ_VSDO01000001.1"/>
</dbReference>
<name>A0A5D0D010_9BACL</name>
<dbReference type="Proteomes" id="UP000325218">
    <property type="component" value="Unassembled WGS sequence"/>
</dbReference>
<gene>
    <name evidence="2" type="ORF">FRY98_06455</name>
</gene>
<accession>A0A5D0D010</accession>
<reference evidence="2 3" key="1">
    <citation type="submission" date="2019-08" db="EMBL/GenBank/DDBJ databases">
        <title>Genome sequencing of Paenibacillus faecis DSM 23593(T).</title>
        <authorList>
            <person name="Kook J.-K."/>
            <person name="Park S.-N."/>
            <person name="Lim Y.K."/>
        </authorList>
    </citation>
    <scope>NUCLEOTIDE SEQUENCE [LARGE SCALE GENOMIC DNA]</scope>
    <source>
        <strain evidence="2 3">DSM 23593</strain>
    </source>
</reference>
<dbReference type="SUPFAM" id="SSF69279">
    <property type="entry name" value="Phage tail proteins"/>
    <property type="match status" value="1"/>
</dbReference>
<evidence type="ECO:0008006" key="4">
    <source>
        <dbReference type="Google" id="ProtNLM"/>
    </source>
</evidence>
<protein>
    <recommendedName>
        <fullName evidence="4">Phage late control gene D protein (GPD)</fullName>
    </recommendedName>
</protein>
<dbReference type="Gene3D" id="3.55.50.10">
    <property type="entry name" value="Baseplate protein-like domains"/>
    <property type="match status" value="1"/>
</dbReference>
<feature type="transmembrane region" description="Helical" evidence="1">
    <location>
        <begin position="527"/>
        <end position="550"/>
    </location>
</feature>
<dbReference type="EMBL" id="VSDO01000001">
    <property type="protein sequence ID" value="TYA15273.1"/>
    <property type="molecule type" value="Genomic_DNA"/>
</dbReference>
<evidence type="ECO:0000256" key="1">
    <source>
        <dbReference type="SAM" id="Phobius"/>
    </source>
</evidence>
<dbReference type="AlphaFoldDB" id="A0A5D0D010"/>
<dbReference type="Pfam" id="PF05954">
    <property type="entry name" value="Phage_GPD"/>
    <property type="match status" value="1"/>
</dbReference>
<sequence length="933" mass="101144">MVGYEQVRIVSPYPIKVLEDISLEWKPNEHGKLTVRGFVDETAQITAVLKASMEETIQVLINDEAGEHKIFHGVISKAQTVHRNGTFLLELEAMSATAFMDIRKKRRSFQNKEMTYETLIKTVMADYPGHDVIQVEGNEKRIGEPIVQYDETDWEFLKRIASHFQSVIISDILEAKPRIYVGVPKRNPLTIPSDIPYRASKDLLAYTQASGSGAGLHHTDFFRYDIESDQRLSLGDAADFRGKSLVVGEVNASITKGVFRYTYRLARREGLRQTIIHNQQMTGVSIQGKVLEVQGERVKLHLEIDGKQPKGAAYWFPFAPPTGNAMYSMPVVGTEASLYFPDDQGGNARVIGCVRTNGEGCAKTGNPNNRYFGTEHGSELEITPTAINVMSGSKEPLKISFDDAIGVTLTSHRKLTFQAAEDISLYTPKRIVIRTTNLILAKKLSKQSGFTIENEYQILGDQVLQYGSDRTTYPKFDDEPATWTPPKEEKKKFSWGKLFGNVMAGLAVVALVTVAAAFTVATMGAGAVVVGAVVAGAAMAGTAAVATMAISDIARGEVSDTGDYMWAAFKDSSIGAVTGAVFGPFGGAAGFVGKTAFNAAESAAESVMSQLMEGSFSFKTLLVDTGVGTLTAGALDSKIAKKAGNLIGQGLNKGMGSASQFVKDGAAAVGKKFDQYVDHLAEVGAALGKKTKDYAKQLTETYDAFGKKTKQFLKDGMAAADTKFKAFADQLKEAGSALGAKFTNGLKPATNVGNFNLDVPNVHRIDYDNLEPTDVQLNYRRTMEEIEAERAAAAAGKTGGTGKIDDFAKEPFLPDEYYQKIDDYLAKATAARDAEVARIQALSKTQQSKYTTVVAGVDIRTGEVIVGSKNSIIYKGQAICAEDLVISKFIPPSNANIIMTSAIRPRTGQVIAVCTRCQTKFPVNQFIKGTVFD</sequence>
<evidence type="ECO:0000313" key="2">
    <source>
        <dbReference type="EMBL" id="TYA15273.1"/>
    </source>
</evidence>
<keyword evidence="1" id="KW-0812">Transmembrane</keyword>
<proteinExistence type="predicted"/>